<comment type="caution">
    <text evidence="1">The sequence shown here is derived from an EMBL/GenBank/DDBJ whole genome shotgun (WGS) entry which is preliminary data.</text>
</comment>
<dbReference type="Proteomes" id="UP000716291">
    <property type="component" value="Unassembled WGS sequence"/>
</dbReference>
<dbReference type="OrthoDB" id="2290338at2759"/>
<evidence type="ECO:0000313" key="1">
    <source>
        <dbReference type="EMBL" id="KAG1303704.1"/>
    </source>
</evidence>
<organism evidence="1 2">
    <name type="scientific">Rhizopus oryzae</name>
    <name type="common">Mucormycosis agent</name>
    <name type="synonym">Rhizopus arrhizus var. delemar</name>
    <dbReference type="NCBI Taxonomy" id="64495"/>
    <lineage>
        <taxon>Eukaryota</taxon>
        <taxon>Fungi</taxon>
        <taxon>Fungi incertae sedis</taxon>
        <taxon>Mucoromycota</taxon>
        <taxon>Mucoromycotina</taxon>
        <taxon>Mucoromycetes</taxon>
        <taxon>Mucorales</taxon>
        <taxon>Mucorineae</taxon>
        <taxon>Rhizopodaceae</taxon>
        <taxon>Rhizopus</taxon>
    </lineage>
</organism>
<dbReference type="EMBL" id="JAANQT010001886">
    <property type="protein sequence ID" value="KAG1303704.1"/>
    <property type="molecule type" value="Genomic_DNA"/>
</dbReference>
<sequence length="234" mass="26574">MENDTATSKKVSADNSTMGQDIHNSSDIILILTEMRTTPNILCPTVQGQYHLGDTDVSLSFYAFQMVVMNSQNDLNMEEHVEHILDNLQNIHKTLQEQFSVGASRFAFNKQLLDAMVDIVKRKKTAHVDFQIDLLVLARKSSSINAKIIRSVSTLYICMWMRSYLHFSMTQTKAYCFNAHTVGEKELQPEFNSRLIPCSGQVNSYVNDLHDISMLELCTIRIPSCLVDLLAYLT</sequence>
<protein>
    <submittedName>
        <fullName evidence="1">Uncharacterized protein</fullName>
    </submittedName>
</protein>
<keyword evidence="2" id="KW-1185">Reference proteome</keyword>
<reference evidence="1" key="1">
    <citation type="journal article" date="2020" name="Microb. Genom.">
        <title>Genetic diversity of clinical and environmental Mucorales isolates obtained from an investigation of mucormycosis cases among solid organ transplant recipients.</title>
        <authorList>
            <person name="Nguyen M.H."/>
            <person name="Kaul D."/>
            <person name="Muto C."/>
            <person name="Cheng S.J."/>
            <person name="Richter R.A."/>
            <person name="Bruno V.M."/>
            <person name="Liu G."/>
            <person name="Beyhan S."/>
            <person name="Sundermann A.J."/>
            <person name="Mounaud S."/>
            <person name="Pasculle A.W."/>
            <person name="Nierman W.C."/>
            <person name="Driscoll E."/>
            <person name="Cumbie R."/>
            <person name="Clancy C.J."/>
            <person name="Dupont C.L."/>
        </authorList>
    </citation>
    <scope>NUCLEOTIDE SEQUENCE</scope>
    <source>
        <strain evidence="1">GL11</strain>
    </source>
</reference>
<gene>
    <name evidence="1" type="ORF">G6F64_009844</name>
</gene>
<accession>A0A9P6X264</accession>
<name>A0A9P6X264_RHIOR</name>
<dbReference type="AlphaFoldDB" id="A0A9P6X264"/>
<proteinExistence type="predicted"/>
<evidence type="ECO:0000313" key="2">
    <source>
        <dbReference type="Proteomes" id="UP000716291"/>
    </source>
</evidence>